<dbReference type="GO" id="GO:0016491">
    <property type="term" value="F:oxidoreductase activity"/>
    <property type="evidence" value="ECO:0007669"/>
    <property type="project" value="UniProtKB-KW"/>
</dbReference>
<proteinExistence type="inferred from homology"/>
<evidence type="ECO:0000256" key="1">
    <source>
        <dbReference type="ARBA" id="ARBA00006484"/>
    </source>
</evidence>
<dbReference type="EMBL" id="JAVRRD010000053">
    <property type="protein sequence ID" value="KAK5044368.1"/>
    <property type="molecule type" value="Genomic_DNA"/>
</dbReference>
<dbReference type="InterPro" id="IPR036291">
    <property type="entry name" value="NAD(P)-bd_dom_sf"/>
</dbReference>
<dbReference type="Proteomes" id="UP001358417">
    <property type="component" value="Unassembled WGS sequence"/>
</dbReference>
<dbReference type="GeneID" id="89979472"/>
<reference evidence="3 4" key="1">
    <citation type="submission" date="2023-08" db="EMBL/GenBank/DDBJ databases">
        <title>Black Yeasts Isolated from many extreme environments.</title>
        <authorList>
            <person name="Coleine C."/>
            <person name="Stajich J.E."/>
            <person name="Selbmann L."/>
        </authorList>
    </citation>
    <scope>NUCLEOTIDE SEQUENCE [LARGE SCALE GENOMIC DNA]</scope>
    <source>
        <strain evidence="3 4">CCFEE 5792</strain>
    </source>
</reference>
<sequence>MYKLHNGTVVITGASSDTGVAIAMMFAHCGCERIFVGDASGPRLEECRKLVVSQYPSVNFHSRAFDRSREEDVDNFFATVTKTFGRIDFSVNVVFQAQETIDVAGRSIEKYDRSYSVYQKGVRTNCSRFCLPVILMVCSQQAFLIQRALLRQMLKQEVRAETECRGSIVNIVEFGPTILLAHNPITAAVANAVIGLSKTDAFDYMQDNIRINCIAASEVLTPRAEHKYGEGVFSLRKGRPDDVASTATWISSPMSSWLTGMIIPVDGGLHLHSFW</sequence>
<dbReference type="PANTHER" id="PTHR24321">
    <property type="entry name" value="DEHYDROGENASES, SHORT CHAIN"/>
    <property type="match status" value="1"/>
</dbReference>
<comment type="caution">
    <text evidence="3">The sequence shown here is derived from an EMBL/GenBank/DDBJ whole genome shotgun (WGS) entry which is preliminary data.</text>
</comment>
<organism evidence="3 4">
    <name type="scientific">Exophiala bonariae</name>
    <dbReference type="NCBI Taxonomy" id="1690606"/>
    <lineage>
        <taxon>Eukaryota</taxon>
        <taxon>Fungi</taxon>
        <taxon>Dikarya</taxon>
        <taxon>Ascomycota</taxon>
        <taxon>Pezizomycotina</taxon>
        <taxon>Eurotiomycetes</taxon>
        <taxon>Chaetothyriomycetidae</taxon>
        <taxon>Chaetothyriales</taxon>
        <taxon>Herpotrichiellaceae</taxon>
        <taxon>Exophiala</taxon>
    </lineage>
</organism>
<name>A0AAV9MUW3_9EURO</name>
<evidence type="ECO:0000313" key="3">
    <source>
        <dbReference type="EMBL" id="KAK5044368.1"/>
    </source>
</evidence>
<dbReference type="InterPro" id="IPR002347">
    <property type="entry name" value="SDR_fam"/>
</dbReference>
<dbReference type="SUPFAM" id="SSF51735">
    <property type="entry name" value="NAD(P)-binding Rossmann-fold domains"/>
    <property type="match status" value="1"/>
</dbReference>
<accession>A0AAV9MUW3</accession>
<keyword evidence="4" id="KW-1185">Reference proteome</keyword>
<dbReference type="Gene3D" id="3.40.50.720">
    <property type="entry name" value="NAD(P)-binding Rossmann-like Domain"/>
    <property type="match status" value="1"/>
</dbReference>
<dbReference type="AlphaFoldDB" id="A0AAV9MUW3"/>
<dbReference type="RefSeq" id="XP_064700037.1">
    <property type="nucleotide sequence ID" value="XM_064854851.1"/>
</dbReference>
<gene>
    <name evidence="3" type="ORF">LTR84_011318</name>
</gene>
<dbReference type="Pfam" id="PF13561">
    <property type="entry name" value="adh_short_C2"/>
    <property type="match status" value="1"/>
</dbReference>
<keyword evidence="2" id="KW-0560">Oxidoreductase</keyword>
<dbReference type="PANTHER" id="PTHR24321:SF12">
    <property type="entry name" value="SHORT-CHAIN DEHYDROGENASE_REDUCTASE FAMILY, PUTATIVE (AFU_ORTHOLOGUE AFUA_5G14340)-RELATED"/>
    <property type="match status" value="1"/>
</dbReference>
<comment type="similarity">
    <text evidence="1">Belongs to the short-chain dehydrogenases/reductases (SDR) family.</text>
</comment>
<evidence type="ECO:0000313" key="4">
    <source>
        <dbReference type="Proteomes" id="UP001358417"/>
    </source>
</evidence>
<evidence type="ECO:0000256" key="2">
    <source>
        <dbReference type="ARBA" id="ARBA00023002"/>
    </source>
</evidence>
<protein>
    <submittedName>
        <fullName evidence="3">Uncharacterized protein</fullName>
    </submittedName>
</protein>
<dbReference type="PRINTS" id="PR00081">
    <property type="entry name" value="GDHRDH"/>
</dbReference>